<dbReference type="GO" id="GO:0022857">
    <property type="term" value="F:transmembrane transporter activity"/>
    <property type="evidence" value="ECO:0007669"/>
    <property type="project" value="InterPro"/>
</dbReference>
<evidence type="ECO:0000256" key="2">
    <source>
        <dbReference type="ARBA" id="ARBA00022692"/>
    </source>
</evidence>
<feature type="transmembrane region" description="Helical" evidence="7">
    <location>
        <begin position="113"/>
        <end position="131"/>
    </location>
</feature>
<dbReference type="PROSITE" id="PS50850">
    <property type="entry name" value="MFS"/>
    <property type="match status" value="1"/>
</dbReference>
<keyword evidence="10" id="KW-1185">Reference proteome</keyword>
<dbReference type="EMBL" id="JAAABM010000003">
    <property type="protein sequence ID" value="KAF7679618.1"/>
    <property type="molecule type" value="Genomic_DNA"/>
</dbReference>
<reference evidence="9" key="1">
    <citation type="submission" date="2020-01" db="EMBL/GenBank/DDBJ databases">
        <authorList>
            <person name="Feng Z.H.Z."/>
        </authorList>
    </citation>
    <scope>NUCLEOTIDE SEQUENCE</scope>
    <source>
        <strain evidence="9">CBS107.38</strain>
    </source>
</reference>
<dbReference type="PANTHER" id="PTHR23502:SF149">
    <property type="entry name" value="TRANSPORTER, PUTATIVE-RELATED"/>
    <property type="match status" value="1"/>
</dbReference>
<dbReference type="InterPro" id="IPR011701">
    <property type="entry name" value="MFS"/>
</dbReference>
<feature type="transmembrane region" description="Helical" evidence="7">
    <location>
        <begin position="143"/>
        <end position="165"/>
    </location>
</feature>
<dbReference type="AlphaFoldDB" id="A0A8H7B8H8"/>
<dbReference type="Pfam" id="PF07690">
    <property type="entry name" value="MFS_1"/>
    <property type="match status" value="1"/>
</dbReference>
<dbReference type="Proteomes" id="UP000596902">
    <property type="component" value="Unassembled WGS sequence"/>
</dbReference>
<dbReference type="Pfam" id="PF00106">
    <property type="entry name" value="adh_short"/>
    <property type="match status" value="1"/>
</dbReference>
<feature type="transmembrane region" description="Helical" evidence="7">
    <location>
        <begin position="202"/>
        <end position="222"/>
    </location>
</feature>
<feature type="transmembrane region" description="Helical" evidence="7">
    <location>
        <begin position="85"/>
        <end position="106"/>
    </location>
</feature>
<dbReference type="FunFam" id="3.40.50.720:FF:000084">
    <property type="entry name" value="Short-chain dehydrogenase reductase"/>
    <property type="match status" value="1"/>
</dbReference>
<feature type="transmembrane region" description="Helical" evidence="7">
    <location>
        <begin position="352"/>
        <end position="372"/>
    </location>
</feature>
<feature type="transmembrane region" description="Helical" evidence="7">
    <location>
        <begin position="53"/>
        <end position="73"/>
    </location>
</feature>
<name>A0A8H7B8H8_9PLEO</name>
<reference evidence="9" key="2">
    <citation type="submission" date="2020-08" db="EMBL/GenBank/DDBJ databases">
        <title>Draft Genome Sequence of Cumin Blight Pathogen Alternaria burnsii.</title>
        <authorList>
            <person name="Feng Z."/>
        </authorList>
    </citation>
    <scope>NUCLEOTIDE SEQUENCE</scope>
    <source>
        <strain evidence="9">CBS107.38</strain>
    </source>
</reference>
<evidence type="ECO:0000256" key="4">
    <source>
        <dbReference type="ARBA" id="ARBA00022989"/>
    </source>
</evidence>
<evidence type="ECO:0000256" key="7">
    <source>
        <dbReference type="SAM" id="Phobius"/>
    </source>
</evidence>
<keyword evidence="2 7" id="KW-0812">Transmembrane</keyword>
<dbReference type="CDD" id="cd05233">
    <property type="entry name" value="SDR_c"/>
    <property type="match status" value="1"/>
</dbReference>
<dbReference type="InterPro" id="IPR036259">
    <property type="entry name" value="MFS_trans_sf"/>
</dbReference>
<dbReference type="PRINTS" id="PR00081">
    <property type="entry name" value="GDHRDH"/>
</dbReference>
<keyword evidence="3" id="KW-0521">NADP</keyword>
<dbReference type="RefSeq" id="XP_038789691.1">
    <property type="nucleotide sequence ID" value="XM_038928413.1"/>
</dbReference>
<feature type="transmembrane region" description="Helical" evidence="7">
    <location>
        <begin position="177"/>
        <end position="196"/>
    </location>
</feature>
<keyword evidence="4 7" id="KW-1133">Transmembrane helix</keyword>
<comment type="subcellular location">
    <subcellularLocation>
        <location evidence="1">Membrane</location>
        <topology evidence="1">Multi-pass membrane protein</topology>
    </subcellularLocation>
</comment>
<comment type="caution">
    <text evidence="9">The sequence shown here is derived from an EMBL/GenBank/DDBJ whole genome shotgun (WGS) entry which is preliminary data.</text>
</comment>
<dbReference type="InterPro" id="IPR002347">
    <property type="entry name" value="SDR_fam"/>
</dbReference>
<dbReference type="Gene3D" id="1.20.1250.20">
    <property type="entry name" value="MFS general substrate transporter like domains"/>
    <property type="match status" value="1"/>
</dbReference>
<feature type="transmembrane region" description="Helical" evidence="7">
    <location>
        <begin position="312"/>
        <end position="332"/>
    </location>
</feature>
<proteinExistence type="predicted"/>
<dbReference type="PANTHER" id="PTHR23502">
    <property type="entry name" value="MAJOR FACILITATOR SUPERFAMILY"/>
    <property type="match status" value="1"/>
</dbReference>
<protein>
    <submittedName>
        <fullName evidence="9">Mfs general substrate transporter</fullName>
    </submittedName>
</protein>
<feature type="region of interest" description="Disordered" evidence="6">
    <location>
        <begin position="242"/>
        <end position="271"/>
    </location>
</feature>
<accession>A0A8H7B8H8</accession>
<sequence length="810" mass="88429">MATDHSNVELIPGTEIVQDSSAQKTLIPTPSSDPRDPLNWTRRWKLMVMASQWLFTWISVTGALSIAPMFPLLGAQFHLNNSQLAMLTGITVITLGFANFIIVPLSNIFGRRAVSLVFSILILLSCVWQALATSHSSLLAARAVNGLVCATSESIPVQMIADVFYQHERGLWTGVYFTGYFMGAFLGPIMAGSMAAHYGWQSFFWLETALSGVSIILIALTFPETKYHRGNATFIIQTGSDNVSSDGQSNLEKQATQAGIQDSERNSLETPTAVQGRPSRAQFMPFMKPDARWKMFVVRDTWTPIKVFFNPIILWAGLMLAGPADILLFFNLTESPVLAAPPYLFKPDQVGYTNFAFAAGALFGLATAGPYSDWVSARAARKNGGVREAEMRLPALFIYMIITMLSIILGGVAYQQQWAWGHIVVWGYGFAGLSVTTVPTIAIAYAIDCYKPISGEIMVVATVCKNFIGFSYSYWVFDLAHESKNGWITPAMVIFACAMGPALFVFPLYFGLGKRIRQWTKDSDVHRMEESESSINPHPYVNQYYSHLNMSISSLQDKVAIITGCSSGIGLATTRLFLERGASVFGIDIGEQPQKLAEDYSTFTFYRTDLTESQAAEHAVAKCVGKHNRIDVLVNCAGVSDGWSSADTIHEEEWERVMSINLTVPIRMMKAVLPAMKEQKGGSIVNVGSKAGTSGASAGIAYTASKHGLVGATKNVAWRFHKEGIRCNGVLPGGVATNIASSVQMEHFDSAGFNAFFPIVQMHVSKDSEGTPVPYIGVDNVARGIAFLASEESTMINGAMIPIDNAWSTI</sequence>
<feature type="transmembrane region" description="Helical" evidence="7">
    <location>
        <begin position="487"/>
        <end position="512"/>
    </location>
</feature>
<evidence type="ECO:0000259" key="8">
    <source>
        <dbReference type="PROSITE" id="PS50850"/>
    </source>
</evidence>
<dbReference type="PRINTS" id="PR00080">
    <property type="entry name" value="SDRFAMILY"/>
</dbReference>
<evidence type="ECO:0000256" key="6">
    <source>
        <dbReference type="SAM" id="MobiDB-lite"/>
    </source>
</evidence>
<feature type="domain" description="Major facilitator superfamily (MFS) profile" evidence="8">
    <location>
        <begin position="45"/>
        <end position="515"/>
    </location>
</feature>
<dbReference type="InterPro" id="IPR036291">
    <property type="entry name" value="NAD(P)-bd_dom_sf"/>
</dbReference>
<dbReference type="SUPFAM" id="SSF103473">
    <property type="entry name" value="MFS general substrate transporter"/>
    <property type="match status" value="1"/>
</dbReference>
<feature type="compositionally biased region" description="Polar residues" evidence="6">
    <location>
        <begin position="242"/>
        <end position="260"/>
    </location>
</feature>
<feature type="transmembrane region" description="Helical" evidence="7">
    <location>
        <begin position="393"/>
        <end position="414"/>
    </location>
</feature>
<evidence type="ECO:0000313" key="10">
    <source>
        <dbReference type="Proteomes" id="UP000596902"/>
    </source>
</evidence>
<evidence type="ECO:0000256" key="5">
    <source>
        <dbReference type="ARBA" id="ARBA00023136"/>
    </source>
</evidence>
<dbReference type="GO" id="GO:0005886">
    <property type="term" value="C:plasma membrane"/>
    <property type="evidence" value="ECO:0007669"/>
    <property type="project" value="TreeGrafter"/>
</dbReference>
<dbReference type="InterPro" id="IPR020846">
    <property type="entry name" value="MFS_dom"/>
</dbReference>
<keyword evidence="5 7" id="KW-0472">Membrane</keyword>
<feature type="transmembrane region" description="Helical" evidence="7">
    <location>
        <begin position="420"/>
        <end position="445"/>
    </location>
</feature>
<organism evidence="9 10">
    <name type="scientific">Alternaria burnsii</name>
    <dbReference type="NCBI Taxonomy" id="1187904"/>
    <lineage>
        <taxon>Eukaryota</taxon>
        <taxon>Fungi</taxon>
        <taxon>Dikarya</taxon>
        <taxon>Ascomycota</taxon>
        <taxon>Pezizomycotina</taxon>
        <taxon>Dothideomycetes</taxon>
        <taxon>Pleosporomycetidae</taxon>
        <taxon>Pleosporales</taxon>
        <taxon>Pleosporineae</taxon>
        <taxon>Pleosporaceae</taxon>
        <taxon>Alternaria</taxon>
        <taxon>Alternaria sect. Alternaria</taxon>
    </lineage>
</organism>
<feature type="transmembrane region" description="Helical" evidence="7">
    <location>
        <begin position="457"/>
        <end position="475"/>
    </location>
</feature>
<evidence type="ECO:0000256" key="3">
    <source>
        <dbReference type="ARBA" id="ARBA00022857"/>
    </source>
</evidence>
<dbReference type="Gene3D" id="3.40.50.720">
    <property type="entry name" value="NAD(P)-binding Rossmann-like Domain"/>
    <property type="match status" value="1"/>
</dbReference>
<evidence type="ECO:0000256" key="1">
    <source>
        <dbReference type="ARBA" id="ARBA00004141"/>
    </source>
</evidence>
<dbReference type="SUPFAM" id="SSF51735">
    <property type="entry name" value="NAD(P)-binding Rossmann-fold domains"/>
    <property type="match status" value="1"/>
</dbReference>
<dbReference type="GeneID" id="62201591"/>
<gene>
    <name evidence="9" type="ORF">GT037_003366</name>
</gene>
<evidence type="ECO:0000313" key="9">
    <source>
        <dbReference type="EMBL" id="KAF7679618.1"/>
    </source>
</evidence>